<name>A0A241XT82_PSEAI</name>
<accession>A0A241XT82</accession>
<evidence type="ECO:0000313" key="2">
    <source>
        <dbReference type="Proteomes" id="UP000194857"/>
    </source>
</evidence>
<dbReference type="Gene3D" id="1.10.520.40">
    <property type="entry name" value="CRISPR-associated protein Cse2"/>
    <property type="match status" value="1"/>
</dbReference>
<comment type="caution">
    <text evidence="1">The sequence shown here is derived from an EMBL/GenBank/DDBJ whole genome shotgun (WGS) entry which is preliminary data.</text>
</comment>
<protein>
    <submittedName>
        <fullName evidence="1">Type I-E CRISPR-associated protein Cse2/CasB</fullName>
    </submittedName>
</protein>
<organism evidence="1 2">
    <name type="scientific">Pseudomonas aeruginosa</name>
    <dbReference type="NCBI Taxonomy" id="287"/>
    <lineage>
        <taxon>Bacteria</taxon>
        <taxon>Pseudomonadati</taxon>
        <taxon>Pseudomonadota</taxon>
        <taxon>Gammaproteobacteria</taxon>
        <taxon>Pseudomonadales</taxon>
        <taxon>Pseudomonadaceae</taxon>
        <taxon>Pseudomonas</taxon>
    </lineage>
</organism>
<evidence type="ECO:0000313" key="1">
    <source>
        <dbReference type="EMBL" id="OTI64063.1"/>
    </source>
</evidence>
<dbReference type="Proteomes" id="UP000194857">
    <property type="component" value="Unassembled WGS sequence"/>
</dbReference>
<dbReference type="InterPro" id="IPR013382">
    <property type="entry name" value="CRISPR-assoc_prot_Cse2"/>
</dbReference>
<dbReference type="NCBIfam" id="TIGR02548">
    <property type="entry name" value="casB_cse2"/>
    <property type="match status" value="1"/>
</dbReference>
<dbReference type="RefSeq" id="WP_023106945.1">
    <property type="nucleotide sequence ID" value="NZ_CAADLW010000481.1"/>
</dbReference>
<dbReference type="InterPro" id="IPR038287">
    <property type="entry name" value="Cse2_sf"/>
</dbReference>
<proteinExistence type="predicted"/>
<dbReference type="AlphaFoldDB" id="A0A241XT82"/>
<sequence length="176" mass="19495">MSAAEHPFIGHLQRLQNDRGALAVLRRSLGFAPGAYVPAYPYVERFVGAERHAQDAWRLALYLTAGLFASHPGQGRASLAMRFGELMKARNSASIEKRFIALLAADAENLPVYLRQAVSLLAADKLAFDYGALLDDLAHWLDPYLPVARGDAIRQRWARDFYAALANTTDTSLHKD</sequence>
<gene>
    <name evidence="1" type="ORF">CAZ10_07555</name>
</gene>
<dbReference type="CDD" id="cd09731">
    <property type="entry name" value="Cse2_I-E"/>
    <property type="match status" value="1"/>
</dbReference>
<dbReference type="Pfam" id="PF09485">
    <property type="entry name" value="CRISPR_Cse2"/>
    <property type="match status" value="1"/>
</dbReference>
<reference evidence="1 2" key="1">
    <citation type="submission" date="2017-05" db="EMBL/GenBank/DDBJ databases">
        <authorList>
            <person name="Song R."/>
            <person name="Chenine A.L."/>
            <person name="Ruprecht R.M."/>
        </authorList>
    </citation>
    <scope>NUCLEOTIDE SEQUENCE [LARGE SCALE GENOMIC DNA]</scope>
    <source>
        <strain evidence="1 2">S567_C10_BS</strain>
    </source>
</reference>
<dbReference type="EMBL" id="NFFZ01000003">
    <property type="protein sequence ID" value="OTI64063.1"/>
    <property type="molecule type" value="Genomic_DNA"/>
</dbReference>